<dbReference type="EMBL" id="LBHC01000001">
    <property type="protein sequence ID" value="KLE32736.1"/>
    <property type="molecule type" value="Genomic_DNA"/>
</dbReference>
<dbReference type="STRING" id="502682.BMF35_a1706"/>
<gene>
    <name evidence="1" type="ORF">AAW01_01410</name>
</gene>
<dbReference type="KEGG" id="egn:BMF35_a1706"/>
<organism evidence="1 2">
    <name type="scientific">Aurantiacibacter gangjinensis</name>
    <dbReference type="NCBI Taxonomy" id="502682"/>
    <lineage>
        <taxon>Bacteria</taxon>
        <taxon>Pseudomonadati</taxon>
        <taxon>Pseudomonadota</taxon>
        <taxon>Alphaproteobacteria</taxon>
        <taxon>Sphingomonadales</taxon>
        <taxon>Erythrobacteraceae</taxon>
        <taxon>Aurantiacibacter</taxon>
    </lineage>
</organism>
<evidence type="ECO:0000313" key="1">
    <source>
        <dbReference type="EMBL" id="KLE32736.1"/>
    </source>
</evidence>
<dbReference type="AlphaFoldDB" id="A0A0G9MPT6"/>
<accession>A0A0G9MPT6</accession>
<proteinExistence type="predicted"/>
<sequence>MSFGSKGLAGQDRAFSQQPGSTTHILRYRIGASVFKQVFAIVMFSVAAAGFALLAMVEEPWRVFTVLYLLGPTGSSIVFIGAALFFLYPVLTTAKALFSRDPQGMFLTIDANAVKGPKNGLSSEPMRIAFSDIASIKGNKHHDHIEIKIISRSGDKLTLSSGQFDTKEDFGRAVHVIRSRAPDGVI</sequence>
<dbReference type="PATRIC" id="fig|502682.8.peg.291"/>
<dbReference type="RefSeq" id="WP_047005586.1">
    <property type="nucleotide sequence ID" value="NZ_CP018097.1"/>
</dbReference>
<reference evidence="1 2" key="1">
    <citation type="submission" date="2015-04" db="EMBL/GenBank/DDBJ databases">
        <title>The draft genome sequence of Erythrobacr gangjinensis K7-2.</title>
        <authorList>
            <person name="Zhuang L."/>
            <person name="Liu Y."/>
            <person name="Shao Z."/>
        </authorList>
    </citation>
    <scope>NUCLEOTIDE SEQUENCE [LARGE SCALE GENOMIC DNA]</scope>
    <source>
        <strain evidence="1 2">K7-2</strain>
    </source>
</reference>
<name>A0A0G9MPT6_9SPHN</name>
<protein>
    <submittedName>
        <fullName evidence="1">Uncharacterized protein</fullName>
    </submittedName>
</protein>
<evidence type="ECO:0000313" key="2">
    <source>
        <dbReference type="Proteomes" id="UP000053070"/>
    </source>
</evidence>
<keyword evidence="2" id="KW-1185">Reference proteome</keyword>
<dbReference type="Proteomes" id="UP000053070">
    <property type="component" value="Unassembled WGS sequence"/>
</dbReference>
<comment type="caution">
    <text evidence="1">The sequence shown here is derived from an EMBL/GenBank/DDBJ whole genome shotgun (WGS) entry which is preliminary data.</text>
</comment>